<evidence type="ECO:0000313" key="2">
    <source>
        <dbReference type="Proteomes" id="UP000245647"/>
    </source>
</evidence>
<dbReference type="EMBL" id="QEAS01000042">
    <property type="protein sequence ID" value="PWG78000.1"/>
    <property type="molecule type" value="Genomic_DNA"/>
</dbReference>
<protein>
    <submittedName>
        <fullName evidence="1">Uncharacterized protein</fullName>
    </submittedName>
</protein>
<dbReference type="RefSeq" id="WP_109418435.1">
    <property type="nucleotide sequence ID" value="NZ_QEAS01000042.1"/>
</dbReference>
<dbReference type="Proteomes" id="UP000245647">
    <property type="component" value="Unassembled WGS sequence"/>
</dbReference>
<dbReference type="OrthoDB" id="680656at2"/>
<dbReference type="AlphaFoldDB" id="A0A2U2P9F5"/>
<proteinExistence type="predicted"/>
<evidence type="ECO:0000313" key="1">
    <source>
        <dbReference type="EMBL" id="PWG78000.1"/>
    </source>
</evidence>
<name>A0A2U2P9F5_9SPHI</name>
<keyword evidence="2" id="KW-1185">Reference proteome</keyword>
<sequence>MKYLFFIALLSISWSGYGQESGIESKTKIPPSPNAESFGKYEKIPIGLFTGTTSVSIPLWEIKEGDYKP</sequence>
<gene>
    <name evidence="1" type="ORF">DDR33_24520</name>
</gene>
<reference evidence="1 2" key="1">
    <citation type="submission" date="2018-04" db="EMBL/GenBank/DDBJ databases">
        <title>Pedobacter chongqingensis sp. nov., isolated from a rottenly hemp rope.</title>
        <authorList>
            <person name="Cai Y."/>
        </authorList>
    </citation>
    <scope>NUCLEOTIDE SEQUENCE [LARGE SCALE GENOMIC DNA]</scope>
    <source>
        <strain evidence="1 2">FJ4-8</strain>
    </source>
</reference>
<accession>A0A2U2P9F5</accession>
<comment type="caution">
    <text evidence="1">The sequence shown here is derived from an EMBL/GenBank/DDBJ whole genome shotgun (WGS) entry which is preliminary data.</text>
</comment>
<organism evidence="1 2">
    <name type="scientific">Pararcticibacter amylolyticus</name>
    <dbReference type="NCBI Taxonomy" id="2173175"/>
    <lineage>
        <taxon>Bacteria</taxon>
        <taxon>Pseudomonadati</taxon>
        <taxon>Bacteroidota</taxon>
        <taxon>Sphingobacteriia</taxon>
        <taxon>Sphingobacteriales</taxon>
        <taxon>Sphingobacteriaceae</taxon>
        <taxon>Pararcticibacter</taxon>
    </lineage>
</organism>